<dbReference type="InterPro" id="IPR023081">
    <property type="entry name" value="Cell_div_FtsB"/>
</dbReference>
<dbReference type="Proteomes" id="UP001056381">
    <property type="component" value="Chromosome"/>
</dbReference>
<keyword evidence="1" id="KW-1003">Cell membrane</keyword>
<accession>A0A9Q8U1G3</accession>
<dbReference type="Pfam" id="PF04977">
    <property type="entry name" value="DivIC"/>
    <property type="match status" value="1"/>
</dbReference>
<evidence type="ECO:0000256" key="4">
    <source>
        <dbReference type="ARBA" id="ARBA00022989"/>
    </source>
</evidence>
<feature type="transmembrane region" description="Helical" evidence="8">
    <location>
        <begin position="12"/>
        <end position="34"/>
    </location>
</feature>
<name>A0A9Q8U1G3_9GAMM</name>
<keyword evidence="2" id="KW-0132">Cell division</keyword>
<evidence type="ECO:0000313" key="10">
    <source>
        <dbReference type="Proteomes" id="UP001056381"/>
    </source>
</evidence>
<dbReference type="PANTHER" id="PTHR37485:SF1">
    <property type="entry name" value="CELL DIVISION PROTEIN FTSB"/>
    <property type="match status" value="1"/>
</dbReference>
<evidence type="ECO:0000256" key="2">
    <source>
        <dbReference type="ARBA" id="ARBA00022618"/>
    </source>
</evidence>
<protein>
    <submittedName>
        <fullName evidence="9">Septum formation initiator family protein</fullName>
    </submittedName>
</protein>
<feature type="coiled-coil region" evidence="7">
    <location>
        <begin position="49"/>
        <end position="76"/>
    </location>
</feature>
<evidence type="ECO:0000256" key="7">
    <source>
        <dbReference type="SAM" id="Coils"/>
    </source>
</evidence>
<keyword evidence="7" id="KW-0175">Coiled coil</keyword>
<keyword evidence="6" id="KW-0131">Cell cycle</keyword>
<dbReference type="GO" id="GO:0043093">
    <property type="term" value="P:FtsZ-dependent cytokinesis"/>
    <property type="evidence" value="ECO:0007669"/>
    <property type="project" value="TreeGrafter"/>
</dbReference>
<sequence length="103" mass="11738">MSSTQKNKINSLVTVIGIIFLSIVIALISYDILFGTYSINSNKKISNVVVSKEKELTKINNENTELIEKIDSIKNDESYVENMAREEFGLIKEGEEYFEIEPE</sequence>
<evidence type="ECO:0000256" key="6">
    <source>
        <dbReference type="ARBA" id="ARBA00023306"/>
    </source>
</evidence>
<keyword evidence="5 8" id="KW-0472">Membrane</keyword>
<evidence type="ECO:0000256" key="3">
    <source>
        <dbReference type="ARBA" id="ARBA00022692"/>
    </source>
</evidence>
<dbReference type="PANTHER" id="PTHR37485">
    <property type="entry name" value="CELL DIVISION PROTEIN FTSB"/>
    <property type="match status" value="1"/>
</dbReference>
<evidence type="ECO:0000256" key="1">
    <source>
        <dbReference type="ARBA" id="ARBA00022475"/>
    </source>
</evidence>
<evidence type="ECO:0000256" key="8">
    <source>
        <dbReference type="SAM" id="Phobius"/>
    </source>
</evidence>
<dbReference type="EMBL" id="CP097966">
    <property type="protein sequence ID" value="URQ63493.1"/>
    <property type="molecule type" value="Genomic_DNA"/>
</dbReference>
<keyword evidence="10" id="KW-1185">Reference proteome</keyword>
<proteinExistence type="predicted"/>
<keyword evidence="4 8" id="KW-1133">Transmembrane helix</keyword>
<gene>
    <name evidence="9" type="ORF">M9B40_01680</name>
</gene>
<dbReference type="AlphaFoldDB" id="A0A9Q8U1G3"/>
<dbReference type="GO" id="GO:0030428">
    <property type="term" value="C:cell septum"/>
    <property type="evidence" value="ECO:0007669"/>
    <property type="project" value="TreeGrafter"/>
</dbReference>
<evidence type="ECO:0000256" key="5">
    <source>
        <dbReference type="ARBA" id="ARBA00023136"/>
    </source>
</evidence>
<organism evidence="9 10">
    <name type="scientific">SAR86 cluster bacterium</name>
    <dbReference type="NCBI Taxonomy" id="2030880"/>
    <lineage>
        <taxon>Bacteria</taxon>
        <taxon>Pseudomonadati</taxon>
        <taxon>Pseudomonadota</taxon>
        <taxon>Gammaproteobacteria</taxon>
        <taxon>SAR86 cluster</taxon>
    </lineage>
</organism>
<dbReference type="InterPro" id="IPR007060">
    <property type="entry name" value="FtsL/DivIC"/>
</dbReference>
<reference evidence="9" key="1">
    <citation type="submission" date="2022-05" db="EMBL/GenBank/DDBJ databases">
        <title>Single-amplified genomics reveal most streamlined microbe among free-living bacteria.</title>
        <authorList>
            <person name="Roda-Garcia J."/>
            <person name="Haro-Moreno J.M."/>
            <person name="Rodriguez-Valera F."/>
            <person name="Almagro-Moreno S."/>
            <person name="Lopez-Perez M."/>
        </authorList>
    </citation>
    <scope>NUCLEOTIDE SEQUENCE</scope>
    <source>
        <strain evidence="9">TMED112-D2-2</strain>
    </source>
</reference>
<evidence type="ECO:0000313" key="9">
    <source>
        <dbReference type="EMBL" id="URQ63493.1"/>
    </source>
</evidence>
<keyword evidence="3 8" id="KW-0812">Transmembrane</keyword>